<organism evidence="12 13">
    <name type="scientific">Litorilinea aerophila</name>
    <dbReference type="NCBI Taxonomy" id="1204385"/>
    <lineage>
        <taxon>Bacteria</taxon>
        <taxon>Bacillati</taxon>
        <taxon>Chloroflexota</taxon>
        <taxon>Caldilineae</taxon>
        <taxon>Caldilineales</taxon>
        <taxon>Caldilineaceae</taxon>
        <taxon>Litorilinea</taxon>
    </lineage>
</organism>
<keyword evidence="4 8" id="KW-0238">DNA-binding</keyword>
<dbReference type="PROSITE" id="PS00830">
    <property type="entry name" value="GREAB_2"/>
    <property type="match status" value="1"/>
</dbReference>
<keyword evidence="12" id="KW-0251">Elongation factor</keyword>
<dbReference type="Pfam" id="PF01272">
    <property type="entry name" value="GreA_GreB"/>
    <property type="match status" value="1"/>
</dbReference>
<comment type="similarity">
    <text evidence="1 8 9">Belongs to the GreA/GreB family.</text>
</comment>
<dbReference type="Proteomes" id="UP000317371">
    <property type="component" value="Unassembled WGS sequence"/>
</dbReference>
<evidence type="ECO:0000256" key="6">
    <source>
        <dbReference type="ARBA" id="ARBA00024916"/>
    </source>
</evidence>
<dbReference type="GO" id="GO:0006354">
    <property type="term" value="P:DNA-templated transcription elongation"/>
    <property type="evidence" value="ECO:0007669"/>
    <property type="project" value="TreeGrafter"/>
</dbReference>
<dbReference type="GO" id="GO:0003746">
    <property type="term" value="F:translation elongation factor activity"/>
    <property type="evidence" value="ECO:0007669"/>
    <property type="project" value="UniProtKB-KW"/>
</dbReference>
<feature type="domain" description="Transcription elongation factor GreA/GreB N-terminal" evidence="11">
    <location>
        <begin position="7"/>
        <end position="77"/>
    </location>
</feature>
<keyword evidence="12" id="KW-0648">Protein biosynthesis</keyword>
<evidence type="ECO:0000259" key="10">
    <source>
        <dbReference type="Pfam" id="PF01272"/>
    </source>
</evidence>
<dbReference type="InterPro" id="IPR022691">
    <property type="entry name" value="Tscrpt_elong_fac_GreA/B_N"/>
</dbReference>
<evidence type="ECO:0000256" key="1">
    <source>
        <dbReference type="ARBA" id="ARBA00008213"/>
    </source>
</evidence>
<proteinExistence type="inferred from homology"/>
<dbReference type="NCBIfam" id="TIGR01462">
    <property type="entry name" value="greA"/>
    <property type="match status" value="1"/>
</dbReference>
<evidence type="ECO:0000313" key="13">
    <source>
        <dbReference type="Proteomes" id="UP000317371"/>
    </source>
</evidence>
<dbReference type="InterPro" id="IPR036953">
    <property type="entry name" value="GreA/GreB_C_sf"/>
</dbReference>
<dbReference type="Gene3D" id="1.10.287.180">
    <property type="entry name" value="Transcription elongation factor, GreA/GreB, N-terminal domain"/>
    <property type="match status" value="1"/>
</dbReference>
<dbReference type="NCBIfam" id="NF001263">
    <property type="entry name" value="PRK00226.1-4"/>
    <property type="match status" value="1"/>
</dbReference>
<name>A0A540VGG5_9CHLR</name>
<dbReference type="HAMAP" id="MF_00105">
    <property type="entry name" value="GreA_GreB"/>
    <property type="match status" value="1"/>
</dbReference>
<evidence type="ECO:0000313" key="12">
    <source>
        <dbReference type="EMBL" id="TQE95831.1"/>
    </source>
</evidence>
<dbReference type="SUPFAM" id="SSF54534">
    <property type="entry name" value="FKBP-like"/>
    <property type="match status" value="1"/>
</dbReference>
<evidence type="ECO:0000256" key="9">
    <source>
        <dbReference type="RuleBase" id="RU000556"/>
    </source>
</evidence>
<dbReference type="Pfam" id="PF03449">
    <property type="entry name" value="GreA_GreB_N"/>
    <property type="match status" value="1"/>
</dbReference>
<dbReference type="GO" id="GO:0003677">
    <property type="term" value="F:DNA binding"/>
    <property type="evidence" value="ECO:0007669"/>
    <property type="project" value="UniProtKB-UniRule"/>
</dbReference>
<accession>A0A540VGG5</accession>
<evidence type="ECO:0000259" key="11">
    <source>
        <dbReference type="Pfam" id="PF03449"/>
    </source>
</evidence>
<dbReference type="SUPFAM" id="SSF46557">
    <property type="entry name" value="GreA transcript cleavage protein, N-terminal domain"/>
    <property type="match status" value="1"/>
</dbReference>
<protein>
    <recommendedName>
        <fullName evidence="2 8">Transcription elongation factor GreA</fullName>
    </recommendedName>
    <alternativeName>
        <fullName evidence="7 8">Transcript cleavage factor GreA</fullName>
    </alternativeName>
</protein>
<comment type="caution">
    <text evidence="12">The sequence shown here is derived from an EMBL/GenBank/DDBJ whole genome shotgun (WGS) entry which is preliminary data.</text>
</comment>
<dbReference type="FunFam" id="3.10.50.30:FF:000001">
    <property type="entry name" value="Transcription elongation factor GreA"/>
    <property type="match status" value="1"/>
</dbReference>
<dbReference type="GO" id="GO:0032784">
    <property type="term" value="P:regulation of DNA-templated transcription elongation"/>
    <property type="evidence" value="ECO:0007669"/>
    <property type="project" value="UniProtKB-UniRule"/>
</dbReference>
<dbReference type="NCBIfam" id="NF001261">
    <property type="entry name" value="PRK00226.1-2"/>
    <property type="match status" value="1"/>
</dbReference>
<dbReference type="InterPro" id="IPR001437">
    <property type="entry name" value="Tscrpt_elong_fac_GreA/B_C"/>
</dbReference>
<dbReference type="InterPro" id="IPR036805">
    <property type="entry name" value="Tscrpt_elong_fac_GreA/B_N_sf"/>
</dbReference>
<dbReference type="OrthoDB" id="9808774at2"/>
<dbReference type="PIRSF" id="PIRSF006092">
    <property type="entry name" value="GreA_GreB"/>
    <property type="match status" value="1"/>
</dbReference>
<dbReference type="InterPro" id="IPR023459">
    <property type="entry name" value="Tscrpt_elong_fac_GreA/B_fam"/>
</dbReference>
<evidence type="ECO:0000256" key="7">
    <source>
        <dbReference type="ARBA" id="ARBA00030776"/>
    </source>
</evidence>
<dbReference type="PANTHER" id="PTHR30437">
    <property type="entry name" value="TRANSCRIPTION ELONGATION FACTOR GREA"/>
    <property type="match status" value="1"/>
</dbReference>
<dbReference type="PROSITE" id="PS00829">
    <property type="entry name" value="GREAB_1"/>
    <property type="match status" value="1"/>
</dbReference>
<dbReference type="Gene3D" id="3.10.50.30">
    <property type="entry name" value="Transcription elongation factor, GreA/GreB, C-terminal domain"/>
    <property type="match status" value="1"/>
</dbReference>
<dbReference type="FunCoup" id="A0A540VGG5">
    <property type="interactions" value="306"/>
</dbReference>
<dbReference type="PANTHER" id="PTHR30437:SF4">
    <property type="entry name" value="TRANSCRIPTION ELONGATION FACTOR GREA"/>
    <property type="match status" value="1"/>
</dbReference>
<evidence type="ECO:0000256" key="5">
    <source>
        <dbReference type="ARBA" id="ARBA00023163"/>
    </source>
</evidence>
<dbReference type="AlphaFoldDB" id="A0A540VGG5"/>
<dbReference type="FunFam" id="1.10.287.180:FF:000001">
    <property type="entry name" value="Transcription elongation factor GreA"/>
    <property type="match status" value="1"/>
</dbReference>
<comment type="function">
    <text evidence="6 8 9">Necessary for efficient RNA polymerase transcription elongation past template-encoded arresting sites. The arresting sites in DNA have the property of trapping a certain fraction of elongating RNA polymerases that pass through, resulting in locked ternary complexes. Cleavage of the nascent transcript by cleavage factors such as GreA or GreB allows the resumption of elongation from the new 3'terminus. GreA releases sequences of 2 to 3 nucleotides.</text>
</comment>
<gene>
    <name evidence="8 12" type="primary">greA</name>
    <name evidence="12" type="ORF">FKZ61_10370</name>
</gene>
<dbReference type="InParanoid" id="A0A540VGG5"/>
<dbReference type="InterPro" id="IPR006359">
    <property type="entry name" value="Tscrpt_elong_fac_GreA"/>
</dbReference>
<dbReference type="InterPro" id="IPR028624">
    <property type="entry name" value="Tscrpt_elong_fac_GreA/B"/>
</dbReference>
<dbReference type="GO" id="GO:0070063">
    <property type="term" value="F:RNA polymerase binding"/>
    <property type="evidence" value="ECO:0007669"/>
    <property type="project" value="InterPro"/>
</dbReference>
<reference evidence="12 13" key="1">
    <citation type="submission" date="2019-06" db="EMBL/GenBank/DDBJ databases">
        <title>Genome sequence of Litorilinea aerophila BAA-2444.</title>
        <authorList>
            <person name="Maclea K.S."/>
            <person name="Maurais E.G."/>
            <person name="Iannazzi L.C."/>
        </authorList>
    </citation>
    <scope>NUCLEOTIDE SEQUENCE [LARGE SCALE GENOMIC DNA]</scope>
    <source>
        <strain evidence="12 13">ATCC BAA-2444</strain>
    </source>
</reference>
<dbReference type="EMBL" id="VIGC01000011">
    <property type="protein sequence ID" value="TQE95831.1"/>
    <property type="molecule type" value="Genomic_DNA"/>
</dbReference>
<evidence type="ECO:0000256" key="2">
    <source>
        <dbReference type="ARBA" id="ARBA00013729"/>
    </source>
</evidence>
<keyword evidence="13" id="KW-1185">Reference proteome</keyword>
<keyword evidence="5 8" id="KW-0804">Transcription</keyword>
<sequence length="158" mass="17168">MSTNKPVYLTAEGLQKIKEELEYLTTVRRKEVAQMIADAKAEGDISENAGYDEAKTAQGFLEGRIRELENILKNAQVIDESAQPADEIALGRTVIVREVGTDYEETYTIVGSLEADPANGRISNQSPIGKALLGKKVGESVTVNSPGGEIVFEILKIE</sequence>
<evidence type="ECO:0000256" key="8">
    <source>
        <dbReference type="HAMAP-Rule" id="MF_00105"/>
    </source>
</evidence>
<dbReference type="InterPro" id="IPR018151">
    <property type="entry name" value="TF_GreA/GreB_CS"/>
</dbReference>
<evidence type="ECO:0000256" key="3">
    <source>
        <dbReference type="ARBA" id="ARBA00023015"/>
    </source>
</evidence>
<evidence type="ECO:0000256" key="4">
    <source>
        <dbReference type="ARBA" id="ARBA00023125"/>
    </source>
</evidence>
<feature type="domain" description="Transcription elongation factor GreA/GreB C-terminal" evidence="10">
    <location>
        <begin position="83"/>
        <end position="158"/>
    </location>
</feature>
<keyword evidence="3 8" id="KW-0805">Transcription regulation</keyword>
<dbReference type="RefSeq" id="WP_141610054.1">
    <property type="nucleotide sequence ID" value="NZ_VIGC02000011.1"/>
</dbReference>